<dbReference type="Proteomes" id="UP000501316">
    <property type="component" value="Chromosome"/>
</dbReference>
<evidence type="ECO:0000256" key="2">
    <source>
        <dbReference type="PIRSR" id="PIRSR613078-2"/>
    </source>
</evidence>
<dbReference type="CDD" id="cd07067">
    <property type="entry name" value="HP_PGM_like"/>
    <property type="match status" value="1"/>
</dbReference>
<dbReference type="EMBL" id="CP046051">
    <property type="protein sequence ID" value="QKN24465.1"/>
    <property type="molecule type" value="Genomic_DNA"/>
</dbReference>
<dbReference type="PANTHER" id="PTHR48100">
    <property type="entry name" value="BROAD-SPECIFICITY PHOSPHATASE YOR283W-RELATED"/>
    <property type="match status" value="1"/>
</dbReference>
<dbReference type="RefSeq" id="WP_086035205.1">
    <property type="nucleotide sequence ID" value="NZ_CP046051.1"/>
</dbReference>
<dbReference type="GO" id="GO:0005737">
    <property type="term" value="C:cytoplasm"/>
    <property type="evidence" value="ECO:0007669"/>
    <property type="project" value="TreeGrafter"/>
</dbReference>
<evidence type="ECO:0000313" key="3">
    <source>
        <dbReference type="EMBL" id="QKN24465.1"/>
    </source>
</evidence>
<dbReference type="InterPro" id="IPR050275">
    <property type="entry name" value="PGM_Phosphatase"/>
</dbReference>
<evidence type="ECO:0000313" key="5">
    <source>
        <dbReference type="Proteomes" id="UP000501316"/>
    </source>
</evidence>
<dbReference type="EMBL" id="CP046161">
    <property type="protein sequence ID" value="QKO30522.1"/>
    <property type="molecule type" value="Genomic_DNA"/>
</dbReference>
<dbReference type="Pfam" id="PF00300">
    <property type="entry name" value="His_Phos_1"/>
    <property type="match status" value="1"/>
</dbReference>
<feature type="binding site" evidence="2">
    <location>
        <begin position="8"/>
        <end position="15"/>
    </location>
    <ligand>
        <name>substrate</name>
    </ligand>
</feature>
<feature type="active site" description="Tele-phosphohistidine intermediate" evidence="1">
    <location>
        <position position="9"/>
    </location>
</feature>
<reference evidence="4" key="3">
    <citation type="journal article" date="2022" name="Int. J. Syst. Evol. Microbiol.">
        <title>Caproicibacterium lactatifermentans sp. nov., isolated from pit clay used for the production of Chinese strong aroma-type liquor.</title>
        <authorList>
            <person name="Wang H."/>
            <person name="Gu Y."/>
            <person name="Zhao D."/>
            <person name="Qiao Z."/>
            <person name="Zheng J."/>
            <person name="Gao J."/>
            <person name="Ren C."/>
            <person name="Xu Y."/>
        </authorList>
    </citation>
    <scope>NUCLEOTIDE SEQUENCE</scope>
    <source>
        <strain evidence="4">JNU-WLY1368</strain>
    </source>
</reference>
<feature type="binding site" evidence="2">
    <location>
        <position position="58"/>
    </location>
    <ligand>
        <name>substrate</name>
    </ligand>
</feature>
<sequence length="223" mass="24777">MVDLYLVRHCAARGNVDGVYQGRGDSDITDLGRRQLEAVSVRLRNVPFQTMYTSPLKRACLTAEAINQYHHVPLYTDSSLLEIDVGGMEGLKWSELPVRFPKEADAWQNHLADFQAPGGENIQQVQDRVWNGVQRIIKKGNVPNQKVTVCIATHGCALRCFFCRALGLPLSKIDMVPLCDNTSISEVTFADDGSCKVLRMGDAAHLGQDMSVMKKMGWGQKRA</sequence>
<dbReference type="SUPFAM" id="SSF53254">
    <property type="entry name" value="Phosphoglycerate mutase-like"/>
    <property type="match status" value="1"/>
</dbReference>
<dbReference type="SMART" id="SM00855">
    <property type="entry name" value="PGAM"/>
    <property type="match status" value="1"/>
</dbReference>
<name>A0A859DSN3_9FIRM</name>
<evidence type="ECO:0000313" key="6">
    <source>
        <dbReference type="Proteomes" id="UP000509623"/>
    </source>
</evidence>
<dbReference type="AlphaFoldDB" id="A0A859DSN3"/>
<dbReference type="Proteomes" id="UP000509623">
    <property type="component" value="Chromosome"/>
</dbReference>
<organism evidence="3 5">
    <name type="scientific">Caproicibacterium lactatifermentans</name>
    <dbReference type="NCBI Taxonomy" id="2666138"/>
    <lineage>
        <taxon>Bacteria</taxon>
        <taxon>Bacillati</taxon>
        <taxon>Bacillota</taxon>
        <taxon>Clostridia</taxon>
        <taxon>Eubacteriales</taxon>
        <taxon>Oscillospiraceae</taxon>
        <taxon>Caproicibacterium</taxon>
    </lineage>
</organism>
<reference evidence="5 6" key="1">
    <citation type="submission" date="2019-11" db="EMBL/GenBank/DDBJ databases">
        <authorList>
            <person name="Ren C."/>
            <person name="Wang H."/>
            <person name="Xu Y."/>
        </authorList>
    </citation>
    <scope>NUCLEOTIDE SEQUENCE [LARGE SCALE GENOMIC DNA]</scope>
    <source>
        <strain evidence="6">JNU-WLY1368</strain>
        <strain evidence="3 5">LBM 19010</strain>
    </source>
</reference>
<reference evidence="4" key="2">
    <citation type="journal article" date="2021" name="Appl. Environ. Microbiol.">
        <title>Adaptability of a Caproate-Producing Bacterium Contributes to Its Dominance in an Anaerobic Fermentation System.</title>
        <authorList>
            <person name="Wang H."/>
            <person name="Gu Y."/>
            <person name="Zhou W."/>
            <person name="Zhao D."/>
            <person name="Qiao Z."/>
            <person name="Zheng J."/>
            <person name="Gao J."/>
            <person name="Chen X."/>
            <person name="Ren C."/>
            <person name="Xu Y."/>
        </authorList>
    </citation>
    <scope>NUCLEOTIDE SEQUENCE</scope>
    <source>
        <strain evidence="4">JNU-WLY1368</strain>
    </source>
</reference>
<dbReference type="PANTHER" id="PTHR48100:SF1">
    <property type="entry name" value="HISTIDINE PHOSPHATASE FAMILY PROTEIN-RELATED"/>
    <property type="match status" value="1"/>
</dbReference>
<gene>
    <name evidence="3" type="ORF">GJQ69_08235</name>
    <name evidence="4" type="ORF">GKP14_05570</name>
</gene>
<protein>
    <submittedName>
        <fullName evidence="3">Histidine phosphatase family protein</fullName>
    </submittedName>
</protein>
<proteinExistence type="predicted"/>
<dbReference type="InterPro" id="IPR013078">
    <property type="entry name" value="His_Pase_superF_clade-1"/>
</dbReference>
<dbReference type="InterPro" id="IPR029033">
    <property type="entry name" value="His_PPase_superfam"/>
</dbReference>
<keyword evidence="6" id="KW-1185">Reference proteome</keyword>
<feature type="active site" description="Proton donor/acceptor" evidence="1">
    <location>
        <position position="82"/>
    </location>
</feature>
<dbReference type="KEGG" id="clf:GJQ69_08235"/>
<dbReference type="Gene3D" id="3.40.50.1240">
    <property type="entry name" value="Phosphoglycerate mutase-like"/>
    <property type="match status" value="1"/>
</dbReference>
<evidence type="ECO:0000313" key="4">
    <source>
        <dbReference type="EMBL" id="QKO30522.1"/>
    </source>
</evidence>
<accession>A0A859DSN3</accession>
<evidence type="ECO:0000256" key="1">
    <source>
        <dbReference type="PIRSR" id="PIRSR613078-1"/>
    </source>
</evidence>
<dbReference type="GO" id="GO:0016791">
    <property type="term" value="F:phosphatase activity"/>
    <property type="evidence" value="ECO:0007669"/>
    <property type="project" value="TreeGrafter"/>
</dbReference>